<keyword evidence="3" id="KW-0645">Protease</keyword>
<dbReference type="EMBL" id="JANQDX010000002">
    <property type="protein sequence ID" value="KAL0927410.1"/>
    <property type="molecule type" value="Genomic_DNA"/>
</dbReference>
<evidence type="ECO:0000256" key="2">
    <source>
        <dbReference type="ARBA" id="ARBA00022801"/>
    </source>
</evidence>
<comment type="subcellular location">
    <subcellularLocation>
        <location evidence="3">Cytoplasm</location>
    </subcellularLocation>
</comment>
<dbReference type="CDD" id="cd22760">
    <property type="entry name" value="OTU_plant_OTU4-like"/>
    <property type="match status" value="1"/>
</dbReference>
<evidence type="ECO:0000313" key="6">
    <source>
        <dbReference type="Proteomes" id="UP001552299"/>
    </source>
</evidence>
<organism evidence="5 6">
    <name type="scientific">Dendrobium thyrsiflorum</name>
    <name type="common">Pinecone-like raceme dendrobium</name>
    <name type="synonym">Orchid</name>
    <dbReference type="NCBI Taxonomy" id="117978"/>
    <lineage>
        <taxon>Eukaryota</taxon>
        <taxon>Viridiplantae</taxon>
        <taxon>Streptophyta</taxon>
        <taxon>Embryophyta</taxon>
        <taxon>Tracheophyta</taxon>
        <taxon>Spermatophyta</taxon>
        <taxon>Magnoliopsida</taxon>
        <taxon>Liliopsida</taxon>
        <taxon>Asparagales</taxon>
        <taxon>Orchidaceae</taxon>
        <taxon>Epidendroideae</taxon>
        <taxon>Malaxideae</taxon>
        <taxon>Dendrobiinae</taxon>
        <taxon>Dendrobium</taxon>
    </lineage>
</organism>
<feature type="domain" description="OTU" evidence="4">
    <location>
        <begin position="64"/>
        <end position="202"/>
    </location>
</feature>
<keyword evidence="3" id="KW-0963">Cytoplasm</keyword>
<dbReference type="GO" id="GO:0004843">
    <property type="term" value="F:cysteine-type deubiquitinase activity"/>
    <property type="evidence" value="ECO:0007669"/>
    <property type="project" value="UniProtKB-UniRule"/>
</dbReference>
<keyword evidence="6" id="KW-1185">Reference proteome</keyword>
<reference evidence="5 6" key="1">
    <citation type="journal article" date="2024" name="Plant Biotechnol. J.">
        <title>Dendrobium thyrsiflorum genome and its molecular insights into genes involved in important horticultural traits.</title>
        <authorList>
            <person name="Chen B."/>
            <person name="Wang J.Y."/>
            <person name="Zheng P.J."/>
            <person name="Li K.L."/>
            <person name="Liang Y.M."/>
            <person name="Chen X.F."/>
            <person name="Zhang C."/>
            <person name="Zhao X."/>
            <person name="He X."/>
            <person name="Zhang G.Q."/>
            <person name="Liu Z.J."/>
            <person name="Xu Q."/>
        </authorList>
    </citation>
    <scope>NUCLEOTIDE SEQUENCE [LARGE SCALE GENOMIC DNA]</scope>
    <source>
        <strain evidence="5">GZMU011</strain>
    </source>
</reference>
<evidence type="ECO:0000259" key="4">
    <source>
        <dbReference type="PROSITE" id="PS50802"/>
    </source>
</evidence>
<dbReference type="AlphaFoldDB" id="A0ABD0VRV2"/>
<dbReference type="FunFam" id="3.90.70.80:FF:000007">
    <property type="entry name" value="OTU domain-containing protein"/>
    <property type="match status" value="1"/>
</dbReference>
<dbReference type="InterPro" id="IPR047947">
    <property type="entry name" value="OTU4_OTU"/>
</dbReference>
<comment type="catalytic activity">
    <reaction evidence="1 3">
        <text>Thiol-dependent hydrolysis of ester, thioester, amide, peptide and isopeptide bonds formed by the C-terminal Gly of ubiquitin (a 76-residue protein attached to proteins as an intracellular targeting signal).</text>
        <dbReference type="EC" id="3.4.19.12"/>
    </reaction>
</comment>
<dbReference type="Pfam" id="PF02338">
    <property type="entry name" value="OTU"/>
    <property type="match status" value="1"/>
</dbReference>
<dbReference type="Gene3D" id="3.90.70.80">
    <property type="match status" value="1"/>
</dbReference>
<accession>A0ABD0VRV2</accession>
<dbReference type="PROSITE" id="PS50802">
    <property type="entry name" value="OTU"/>
    <property type="match status" value="1"/>
</dbReference>
<dbReference type="GO" id="GO:0005737">
    <property type="term" value="C:cytoplasm"/>
    <property type="evidence" value="ECO:0007669"/>
    <property type="project" value="UniProtKB-SubCell"/>
</dbReference>
<evidence type="ECO:0000256" key="3">
    <source>
        <dbReference type="RuleBase" id="RU367104"/>
    </source>
</evidence>
<comment type="function">
    <text evidence="3">Hydrolase that can remove conjugated ubiquitin from proteins and may therefore play an important regulatory role at the level of protein turnover by preventing degradation.</text>
</comment>
<dbReference type="PANTHER" id="PTHR13312">
    <property type="entry name" value="HIV-INDUCED PROTEIN-7-LIKE PROTEASE"/>
    <property type="match status" value="1"/>
</dbReference>
<keyword evidence="2 3" id="KW-0378">Hydrolase</keyword>
<proteinExistence type="predicted"/>
<dbReference type="InterPro" id="IPR038765">
    <property type="entry name" value="Papain-like_cys_pep_sf"/>
</dbReference>
<dbReference type="InterPro" id="IPR003323">
    <property type="entry name" value="OTU_dom"/>
</dbReference>
<keyword evidence="3" id="KW-0788">Thiol protease</keyword>
<keyword evidence="3" id="KW-0833">Ubl conjugation pathway</keyword>
<evidence type="ECO:0000313" key="5">
    <source>
        <dbReference type="EMBL" id="KAL0927410.1"/>
    </source>
</evidence>
<protein>
    <recommendedName>
        <fullName evidence="3">Ubiquitin thioesterase OTU</fullName>
        <ecNumber evidence="3">3.4.19.12</ecNumber>
    </recommendedName>
</protein>
<dbReference type="SUPFAM" id="SSF54001">
    <property type="entry name" value="Cysteine proteinases"/>
    <property type="match status" value="1"/>
</dbReference>
<gene>
    <name evidence="5" type="ORF">M5K25_001576</name>
</gene>
<name>A0ABD0VRV2_DENTH</name>
<comment type="caution">
    <text evidence="5">The sequence shown here is derived from an EMBL/GenBank/DDBJ whole genome shotgun (WGS) entry which is preliminary data.</text>
</comment>
<dbReference type="EC" id="3.4.19.12" evidence="3"/>
<dbReference type="Proteomes" id="UP001552299">
    <property type="component" value="Unassembled WGS sequence"/>
</dbReference>
<sequence>MIEANQILSLPYFFISITSKFPKDVSVLSSGAHCPQAWLLRCPFIILFSSVLGFQLALVSLGMESELGIPGDGRCLFRAVTHGACLRAGKPTPSENLQKELADELRNKVADEFIQRRAETEWYLEGDFDGYVNQIRQPHIWGGEPELIMSCHVLQMPITVYMRTKGSEGLKVIAEYGQEYGKEDPVRVLYHGYGHYDALQLPLGRAQPKFQFGHESTPYLSYVYPTAFSCEGAGSGGASFSPSESSPSTVGS</sequence>
<evidence type="ECO:0000256" key="1">
    <source>
        <dbReference type="ARBA" id="ARBA00000707"/>
    </source>
</evidence>
<dbReference type="PANTHER" id="PTHR13312:SF6">
    <property type="entry name" value="UBIQUITIN THIOESTERASE OTU"/>
    <property type="match status" value="1"/>
</dbReference>